<dbReference type="EMBL" id="JAUHJQ010000004">
    <property type="protein sequence ID" value="MDN4173618.1"/>
    <property type="molecule type" value="Genomic_DNA"/>
</dbReference>
<evidence type="ECO:0000256" key="1">
    <source>
        <dbReference type="SAM" id="SignalP"/>
    </source>
</evidence>
<protein>
    <submittedName>
        <fullName evidence="2">Uncharacterized protein</fullName>
    </submittedName>
</protein>
<accession>A0ABT8FG10</accession>
<dbReference type="Proteomes" id="UP001168620">
    <property type="component" value="Unassembled WGS sequence"/>
</dbReference>
<reference evidence="2" key="1">
    <citation type="submission" date="2023-06" db="EMBL/GenBank/DDBJ databases">
        <title>Draft genome sequence of Nocardioides sp. SOB77.</title>
        <authorList>
            <person name="Zhang G."/>
        </authorList>
    </citation>
    <scope>NUCLEOTIDE SEQUENCE</scope>
    <source>
        <strain evidence="2">SOB77</strain>
    </source>
</reference>
<keyword evidence="1" id="KW-0732">Signal</keyword>
<evidence type="ECO:0000313" key="2">
    <source>
        <dbReference type="EMBL" id="MDN4173618.1"/>
    </source>
</evidence>
<sequence>MDTTRAARTIAAALLGGALALTTAAPAGAAVGVVTDPAGDGRTSFPGGDVTKVRVKHAPKALRLAVTHAEDSGLADVYRFNIDTSADTPAPSG</sequence>
<organism evidence="2 3">
    <name type="scientific">Nocardioides oceani</name>
    <dbReference type="NCBI Taxonomy" id="3058369"/>
    <lineage>
        <taxon>Bacteria</taxon>
        <taxon>Bacillati</taxon>
        <taxon>Actinomycetota</taxon>
        <taxon>Actinomycetes</taxon>
        <taxon>Propionibacteriales</taxon>
        <taxon>Nocardioidaceae</taxon>
        <taxon>Nocardioides</taxon>
    </lineage>
</organism>
<comment type="caution">
    <text evidence="2">The sequence shown here is derived from an EMBL/GenBank/DDBJ whole genome shotgun (WGS) entry which is preliminary data.</text>
</comment>
<proteinExistence type="predicted"/>
<keyword evidence="3" id="KW-1185">Reference proteome</keyword>
<name>A0ABT8FG10_9ACTN</name>
<evidence type="ECO:0000313" key="3">
    <source>
        <dbReference type="Proteomes" id="UP001168620"/>
    </source>
</evidence>
<feature type="signal peptide" evidence="1">
    <location>
        <begin position="1"/>
        <end position="29"/>
    </location>
</feature>
<gene>
    <name evidence="2" type="ORF">QWY28_11725</name>
</gene>
<dbReference type="RefSeq" id="WP_300952737.1">
    <property type="nucleotide sequence ID" value="NZ_JAUHJQ010000004.1"/>
</dbReference>
<feature type="chain" id="PRO_5046744503" evidence="1">
    <location>
        <begin position="30"/>
        <end position="93"/>
    </location>
</feature>